<feature type="non-terminal residue" evidence="1">
    <location>
        <position position="124"/>
    </location>
</feature>
<reference evidence="1" key="1">
    <citation type="submission" date="2022-05" db="EMBL/GenBank/DDBJ databases">
        <title>Chromosome-level genome of Chaenocephalus aceratus.</title>
        <authorList>
            <person name="Park H."/>
        </authorList>
    </citation>
    <scope>NUCLEOTIDE SEQUENCE</scope>
    <source>
        <strain evidence="1">KU_202001</strain>
    </source>
</reference>
<evidence type="ECO:0000313" key="2">
    <source>
        <dbReference type="Proteomes" id="UP001057452"/>
    </source>
</evidence>
<comment type="caution">
    <text evidence="1">The sequence shown here is derived from an EMBL/GenBank/DDBJ whole genome shotgun (WGS) entry which is preliminary data.</text>
</comment>
<organism evidence="1 2">
    <name type="scientific">Chaenocephalus aceratus</name>
    <name type="common">Blackfin icefish</name>
    <name type="synonym">Chaenichthys aceratus</name>
    <dbReference type="NCBI Taxonomy" id="36190"/>
    <lineage>
        <taxon>Eukaryota</taxon>
        <taxon>Metazoa</taxon>
        <taxon>Chordata</taxon>
        <taxon>Craniata</taxon>
        <taxon>Vertebrata</taxon>
        <taxon>Euteleostomi</taxon>
        <taxon>Actinopterygii</taxon>
        <taxon>Neopterygii</taxon>
        <taxon>Teleostei</taxon>
        <taxon>Neoteleostei</taxon>
        <taxon>Acanthomorphata</taxon>
        <taxon>Eupercaria</taxon>
        <taxon>Perciformes</taxon>
        <taxon>Notothenioidei</taxon>
        <taxon>Channichthyidae</taxon>
        <taxon>Chaenocephalus</taxon>
    </lineage>
</organism>
<proteinExistence type="predicted"/>
<sequence length="124" mass="13544">TPAVVSTESRVEPIPRFQRMVGARRAAEEGGREESGSVRSCLLIPKLTASLRVRQTPHPTALPPCTDTHTPFLHATFCAHRSFLCCAPLFARVVVMLMGRQTARLSAAQTEALLPGWRMSVPPP</sequence>
<dbReference type="Proteomes" id="UP001057452">
    <property type="component" value="Chromosome 3"/>
</dbReference>
<accession>A0ACB9XVJ4</accession>
<keyword evidence="2" id="KW-1185">Reference proteome</keyword>
<gene>
    <name evidence="1" type="ORF">KUCAC02_002438</name>
</gene>
<name>A0ACB9XVJ4_CHAAC</name>
<protein>
    <submittedName>
        <fullName evidence="1">Uncharacterized protein</fullName>
    </submittedName>
</protein>
<feature type="non-terminal residue" evidence="1">
    <location>
        <position position="1"/>
    </location>
</feature>
<dbReference type="EMBL" id="CM043787">
    <property type="protein sequence ID" value="KAI4830832.1"/>
    <property type="molecule type" value="Genomic_DNA"/>
</dbReference>
<evidence type="ECO:0000313" key="1">
    <source>
        <dbReference type="EMBL" id="KAI4830832.1"/>
    </source>
</evidence>